<name>A0ABZ2KBE7_9BACT</name>
<dbReference type="PANTHER" id="PTHR35005:SF1">
    <property type="entry name" value="2-AMINO-5-FORMYLAMINO-6-RIBOSYLAMINOPYRIMIDIN-4(3H)-ONE 5'-MONOPHOSPHATE DEFORMYLASE"/>
    <property type="match status" value="1"/>
</dbReference>
<evidence type="ECO:0000256" key="3">
    <source>
        <dbReference type="ARBA" id="ARBA00022801"/>
    </source>
</evidence>
<keyword evidence="3" id="KW-0378">Hydrolase</keyword>
<evidence type="ECO:0000256" key="4">
    <source>
        <dbReference type="ARBA" id="ARBA00022833"/>
    </source>
</evidence>
<evidence type="ECO:0000313" key="6">
    <source>
        <dbReference type="EMBL" id="WXA95997.1"/>
    </source>
</evidence>
<dbReference type="InterPro" id="IPR024087">
    <property type="entry name" value="Creatininase-like_sf"/>
</dbReference>
<protein>
    <submittedName>
        <fullName evidence="6">Creatininase family protein</fullName>
    </submittedName>
</protein>
<dbReference type="Pfam" id="PF02633">
    <property type="entry name" value="Creatininase"/>
    <property type="match status" value="1"/>
</dbReference>
<keyword evidence="7" id="KW-1185">Reference proteome</keyword>
<dbReference type="Proteomes" id="UP001379533">
    <property type="component" value="Chromosome"/>
</dbReference>
<dbReference type="RefSeq" id="WP_394846610.1">
    <property type="nucleotide sequence ID" value="NZ_CP089982.1"/>
</dbReference>
<sequence>MSVRLADLTTEDVAAITSRPPTCVLVPVGSVEPHGPHLPLATDTVISEEAALRAAEALRREGVATYVAPPVSYGVTDYAHGFAGALSIPAPVLTAYLEAIARAILAEGFSHVCLVNNHLEPAHDAAVRAAIVALPQGRASVACPLTRRWARTLSDEFKRGDCHAGRYETSLVLAADPASVRPAAQALPKVPISLADGIRAGKSSFAEMGIDRAYTGAPQEATAEEGDALYAKLTAMIVAEVQEALAAVPMAGQERLT</sequence>
<evidence type="ECO:0000313" key="7">
    <source>
        <dbReference type="Proteomes" id="UP001379533"/>
    </source>
</evidence>
<evidence type="ECO:0000256" key="1">
    <source>
        <dbReference type="ARBA" id="ARBA00001947"/>
    </source>
</evidence>
<keyword evidence="4" id="KW-0862">Zinc</keyword>
<comment type="similarity">
    <text evidence="5">Belongs to the creatininase superfamily.</text>
</comment>
<evidence type="ECO:0000256" key="2">
    <source>
        <dbReference type="ARBA" id="ARBA00022723"/>
    </source>
</evidence>
<gene>
    <name evidence="6" type="ORF">LZC95_03985</name>
</gene>
<dbReference type="Gene3D" id="3.40.50.10310">
    <property type="entry name" value="Creatininase"/>
    <property type="match status" value="1"/>
</dbReference>
<accession>A0ABZ2KBE7</accession>
<dbReference type="SUPFAM" id="SSF102215">
    <property type="entry name" value="Creatininase"/>
    <property type="match status" value="1"/>
</dbReference>
<comment type="cofactor">
    <cofactor evidence="1">
        <name>Zn(2+)</name>
        <dbReference type="ChEBI" id="CHEBI:29105"/>
    </cofactor>
</comment>
<reference evidence="6 7" key="1">
    <citation type="submission" date="2021-12" db="EMBL/GenBank/DDBJ databases">
        <title>Discovery of the Pendulisporaceae a myxobacterial family with distinct sporulation behavior and unique specialized metabolism.</title>
        <authorList>
            <person name="Garcia R."/>
            <person name="Popoff A."/>
            <person name="Bader C.D."/>
            <person name="Loehr J."/>
            <person name="Walesch S."/>
            <person name="Walt C."/>
            <person name="Boldt J."/>
            <person name="Bunk B."/>
            <person name="Haeckl F.J.F.P.J."/>
            <person name="Gunesch A.P."/>
            <person name="Birkelbach J."/>
            <person name="Nuebel U."/>
            <person name="Pietschmann T."/>
            <person name="Bach T."/>
            <person name="Mueller R."/>
        </authorList>
    </citation>
    <scope>NUCLEOTIDE SEQUENCE [LARGE SCALE GENOMIC DNA]</scope>
    <source>
        <strain evidence="6 7">MSr12523</strain>
    </source>
</reference>
<proteinExistence type="inferred from homology"/>
<evidence type="ECO:0000256" key="5">
    <source>
        <dbReference type="ARBA" id="ARBA00024029"/>
    </source>
</evidence>
<dbReference type="InterPro" id="IPR003785">
    <property type="entry name" value="Creatininase/forma_Hydrolase"/>
</dbReference>
<dbReference type="PANTHER" id="PTHR35005">
    <property type="entry name" value="3-DEHYDRO-SCYLLO-INOSOSE HYDROLASE"/>
    <property type="match status" value="1"/>
</dbReference>
<dbReference type="EMBL" id="CP089982">
    <property type="protein sequence ID" value="WXA95997.1"/>
    <property type="molecule type" value="Genomic_DNA"/>
</dbReference>
<organism evidence="6 7">
    <name type="scientific">Pendulispora brunnea</name>
    <dbReference type="NCBI Taxonomy" id="2905690"/>
    <lineage>
        <taxon>Bacteria</taxon>
        <taxon>Pseudomonadati</taxon>
        <taxon>Myxococcota</taxon>
        <taxon>Myxococcia</taxon>
        <taxon>Myxococcales</taxon>
        <taxon>Sorangiineae</taxon>
        <taxon>Pendulisporaceae</taxon>
        <taxon>Pendulispora</taxon>
    </lineage>
</organism>
<keyword evidence="2" id="KW-0479">Metal-binding</keyword>